<dbReference type="PANTHER" id="PTHR35871">
    <property type="entry name" value="EXPRESSED PROTEIN"/>
    <property type="match status" value="1"/>
</dbReference>
<name>A0A8S2UZ05_9BILA</name>
<dbReference type="Proteomes" id="UP000682733">
    <property type="component" value="Unassembled WGS sequence"/>
</dbReference>
<feature type="coiled-coil region" evidence="1">
    <location>
        <begin position="3"/>
        <end position="34"/>
    </location>
</feature>
<comment type="caution">
    <text evidence="3">The sequence shown here is derived from an EMBL/GenBank/DDBJ whole genome shotgun (WGS) entry which is preliminary data.</text>
</comment>
<dbReference type="AlphaFoldDB" id="A0A8S2UZ05"/>
<dbReference type="PANTHER" id="PTHR35871:SF1">
    <property type="entry name" value="CXC1-LIKE CYSTEINE CLUSTER ASSOCIATED WITH KDZ TRANSPOSASES DOMAIN-CONTAINING PROTEIN"/>
    <property type="match status" value="1"/>
</dbReference>
<evidence type="ECO:0000313" key="3">
    <source>
        <dbReference type="EMBL" id="CAF4344862.1"/>
    </source>
</evidence>
<organism evidence="3 4">
    <name type="scientific">Didymodactylos carnosus</name>
    <dbReference type="NCBI Taxonomy" id="1234261"/>
    <lineage>
        <taxon>Eukaryota</taxon>
        <taxon>Metazoa</taxon>
        <taxon>Spiralia</taxon>
        <taxon>Gnathifera</taxon>
        <taxon>Rotifera</taxon>
        <taxon>Eurotatoria</taxon>
        <taxon>Bdelloidea</taxon>
        <taxon>Philodinida</taxon>
        <taxon>Philodinidae</taxon>
        <taxon>Didymodactylos</taxon>
    </lineage>
</organism>
<dbReference type="EMBL" id="CAJNOK010040905">
    <property type="protein sequence ID" value="CAF1554256.1"/>
    <property type="molecule type" value="Genomic_DNA"/>
</dbReference>
<reference evidence="3" key="1">
    <citation type="submission" date="2021-02" db="EMBL/GenBank/DDBJ databases">
        <authorList>
            <person name="Nowell W R."/>
        </authorList>
    </citation>
    <scope>NUCLEOTIDE SEQUENCE</scope>
</reference>
<dbReference type="Proteomes" id="UP000677228">
    <property type="component" value="Unassembled WGS sequence"/>
</dbReference>
<feature type="non-terminal residue" evidence="3">
    <location>
        <position position="213"/>
    </location>
</feature>
<dbReference type="EMBL" id="CAJOBA010063410">
    <property type="protein sequence ID" value="CAF4344862.1"/>
    <property type="molecule type" value="Genomic_DNA"/>
</dbReference>
<protein>
    <submittedName>
        <fullName evidence="3">Uncharacterized protein</fullName>
    </submittedName>
</protein>
<keyword evidence="1" id="KW-0175">Coiled coil</keyword>
<gene>
    <name evidence="2" type="ORF">OVA965_LOCUS39464</name>
    <name evidence="3" type="ORF">TMI583_LOCUS40768</name>
</gene>
<accession>A0A8S2UZ05</accession>
<feature type="non-terminal residue" evidence="3">
    <location>
        <position position="1"/>
    </location>
</feature>
<evidence type="ECO:0000313" key="4">
    <source>
        <dbReference type="Proteomes" id="UP000682733"/>
    </source>
</evidence>
<proteinExistence type="predicted"/>
<sequence>WNTKKLLYELRSRRDELEKLREEAISRLRSIHNRISLRRKEADAKAFVVQACSQKSGEFKALELAQFINEKYYELTGIKKQIGDDFIRSERSCHLDLRRWEAKSEANSQRPYFEGHERDDVVKHRNEFIGYFLAHKDYYYTITDGEISMWKIPIQNPHRILIFHDESTFRSGEVSPKRWFFGENTPFFSKGRGRSQMISDFLVQHPSGPFFEL</sequence>
<evidence type="ECO:0000313" key="2">
    <source>
        <dbReference type="EMBL" id="CAF1554256.1"/>
    </source>
</evidence>
<evidence type="ECO:0000256" key="1">
    <source>
        <dbReference type="SAM" id="Coils"/>
    </source>
</evidence>